<reference evidence="1 3" key="2">
    <citation type="journal article" date="2016" name="Appl. Microbiol. Biotechnol.">
        <title>Exploiting the genome sequence of Streptomyces nodosus for enhanced antibiotic production.</title>
        <authorList>
            <person name="Sweeney P."/>
            <person name="Murphy C.D."/>
            <person name="Caffrey P."/>
        </authorList>
    </citation>
    <scope>NUCLEOTIDE SEQUENCE [LARGE SCALE GENOMIC DNA]</scope>
    <source>
        <strain evidence="1 3">ATCC 14899</strain>
    </source>
</reference>
<proteinExistence type="predicted"/>
<evidence type="ECO:0000313" key="2">
    <source>
        <dbReference type="EMBL" id="QEV38704.1"/>
    </source>
</evidence>
<reference evidence="3" key="1">
    <citation type="submission" date="2014-09" db="EMBL/GenBank/DDBJ databases">
        <title>Sequence of the Streptomyces nodosus genome.</title>
        <authorList>
            <person name="Sweeney P."/>
            <person name="Stephens N."/>
            <person name="Murphy C."/>
            <person name="Caffrey P."/>
        </authorList>
    </citation>
    <scope>NUCLEOTIDE SEQUENCE [LARGE SCALE GENOMIC DNA]</scope>
    <source>
        <strain evidence="3">ATCC 14899</strain>
    </source>
</reference>
<name>A0A0B5DI39_9ACTN</name>
<accession>A0A0B5DI39</accession>
<gene>
    <name evidence="2" type="ORF">CP978_09180</name>
    <name evidence="1" type="ORF">SNOD_08840</name>
</gene>
<reference evidence="2 4" key="3">
    <citation type="submission" date="2017-09" db="EMBL/GenBank/DDBJ databases">
        <title>Streptomyces genome completion.</title>
        <authorList>
            <person name="Lee N."/>
            <person name="Cho B.-K."/>
        </authorList>
    </citation>
    <scope>NUCLEOTIDE SEQUENCE [LARGE SCALE GENOMIC DNA]</scope>
    <source>
        <strain evidence="2 4">ATCC 14899</strain>
    </source>
</reference>
<keyword evidence="3" id="KW-1185">Reference proteome</keyword>
<organism evidence="1 3">
    <name type="scientific">Streptomyces nodosus</name>
    <dbReference type="NCBI Taxonomy" id="40318"/>
    <lineage>
        <taxon>Bacteria</taxon>
        <taxon>Bacillati</taxon>
        <taxon>Actinomycetota</taxon>
        <taxon>Actinomycetes</taxon>
        <taxon>Kitasatosporales</taxon>
        <taxon>Streptomycetaceae</taxon>
        <taxon>Streptomyces</taxon>
    </lineage>
</organism>
<dbReference type="STRING" id="40318.SNOD_08840"/>
<dbReference type="Proteomes" id="UP000031526">
    <property type="component" value="Chromosome"/>
</dbReference>
<evidence type="ECO:0000313" key="4">
    <source>
        <dbReference type="Proteomes" id="UP000325763"/>
    </source>
</evidence>
<dbReference type="OrthoDB" id="8417725at2"/>
<dbReference type="SUPFAM" id="SSF55961">
    <property type="entry name" value="Bet v1-like"/>
    <property type="match status" value="1"/>
</dbReference>
<sequence length="247" mass="27076">MSKEFEIAREFEVDATPEQVWDAVVDGSGGWLWPMEAPEPHVGGRGPFGSRVTAWDPPHRYGNRVADAEGVSGQTLNALDFTVEPREGGRRAWVRYVHSGIFTDDWDNQYDGAGRHTDFYLHTLRQYLTHFAPRPVAFSTFDGPEASRAADAFTAVGRALGLGDDTGAGAVVEVTGPEAAGPFEAVVDYRTPYFIGLRTDDALIRFFGRNRWGAPVGISVHDFAPGADAGADEAAWRGWLDEVYTRP</sequence>
<dbReference type="KEGG" id="snq:CP978_09180"/>
<dbReference type="RefSeq" id="WP_043439282.1">
    <property type="nucleotide sequence ID" value="NZ_CP009313.1"/>
</dbReference>
<dbReference type="EMBL" id="CP009313">
    <property type="protein sequence ID" value="AJE40126.1"/>
    <property type="molecule type" value="Genomic_DNA"/>
</dbReference>
<evidence type="ECO:0000313" key="1">
    <source>
        <dbReference type="EMBL" id="AJE40126.1"/>
    </source>
</evidence>
<protein>
    <submittedName>
        <fullName evidence="1">ATPase</fullName>
    </submittedName>
    <submittedName>
        <fullName evidence="2">SRPBCC domain-containing protein</fullName>
    </submittedName>
</protein>
<dbReference type="Gene3D" id="3.30.530.20">
    <property type="match status" value="1"/>
</dbReference>
<dbReference type="InterPro" id="IPR023393">
    <property type="entry name" value="START-like_dom_sf"/>
</dbReference>
<evidence type="ECO:0000313" key="3">
    <source>
        <dbReference type="Proteomes" id="UP000031526"/>
    </source>
</evidence>
<dbReference type="AlphaFoldDB" id="A0A0B5DI39"/>
<dbReference type="EMBL" id="CP023747">
    <property type="protein sequence ID" value="QEV38704.1"/>
    <property type="molecule type" value="Genomic_DNA"/>
</dbReference>
<dbReference type="Proteomes" id="UP000325763">
    <property type="component" value="Chromosome"/>
</dbReference>
<dbReference type="HOGENOM" id="CLU_084739_0_0_11"/>